<gene>
    <name evidence="1" type="ORF">MWH26_19840</name>
</gene>
<evidence type="ECO:0000313" key="2">
    <source>
        <dbReference type="Proteomes" id="UP000829647"/>
    </source>
</evidence>
<proteinExistence type="predicted"/>
<dbReference type="RefSeq" id="WP_247977201.1">
    <property type="nucleotide sequence ID" value="NZ_CP095850.1"/>
</dbReference>
<name>A0ABY4JJB2_9BACT</name>
<reference evidence="1 2" key="1">
    <citation type="submission" date="2022-04" db="EMBL/GenBank/DDBJ databases">
        <title>Hymenobacter sp. isolated from the air.</title>
        <authorList>
            <person name="Won M."/>
            <person name="Lee C.-M."/>
            <person name="Woen H.-Y."/>
            <person name="Kwon S.-W."/>
        </authorList>
    </citation>
    <scope>NUCLEOTIDE SEQUENCE [LARGE SCALE GENOMIC DNA]</scope>
    <source>
        <strain evidence="2">5516 S-25</strain>
        <plasmid evidence="1 2">unnamed2</plasmid>
    </source>
</reference>
<keyword evidence="2" id="KW-1185">Reference proteome</keyword>
<dbReference type="Proteomes" id="UP000829647">
    <property type="component" value="Plasmid unnamed2"/>
</dbReference>
<evidence type="ECO:0000313" key="1">
    <source>
        <dbReference type="EMBL" id="UPL51389.1"/>
    </source>
</evidence>
<geneLocation type="plasmid" evidence="1 2">
    <name>unnamed2</name>
</geneLocation>
<dbReference type="EMBL" id="CP095850">
    <property type="protein sequence ID" value="UPL51389.1"/>
    <property type="molecule type" value="Genomic_DNA"/>
</dbReference>
<keyword evidence="1" id="KW-0614">Plasmid</keyword>
<organism evidence="1 2">
    <name type="scientific">Hymenobacter sublimis</name>
    <dbReference type="NCBI Taxonomy" id="2933777"/>
    <lineage>
        <taxon>Bacteria</taxon>
        <taxon>Pseudomonadati</taxon>
        <taxon>Bacteroidota</taxon>
        <taxon>Cytophagia</taxon>
        <taxon>Cytophagales</taxon>
        <taxon>Hymenobacteraceae</taxon>
        <taxon>Hymenobacter</taxon>
    </lineage>
</organism>
<sequence>MEAQDKGLQGEEFVNELAYSSLLKFWCYPGPKDERGDKKEIADLLILFKNTLLILSVKNYEFKGQYDRYFRRTLDKAASQIYGAERKLLASKHEVFIKHPDREQEQVIPADYTAIHRIIVNLGESVQFYPSGSLTKAGKFVHVLDKEAFKAIMQELDTIPDLVNYLQERERVFTDKDVLILPGEEHLFDNNTGKQFFKYSAENRNPAEKTSILISGTEYDLLAKYLENDKKFPELFSSSEYNGAWFDIDGAWDFYQKREEVILKRKHDRYSYFVDEFVRNEILVDVNDLRLDLAKELLSLTRFERRIIGQGFFGLFEENKHKSGWYMARRHGKVADLLVSFIIYGSDMKPEVVDTMLEVALQGYSSFEGYQTSKSILIAANNWLTQFKFGYMQDIKVLGEEEEMHLRHDLDKLGWFKSPQIKHYSLKEYPDS</sequence>
<protein>
    <recommendedName>
        <fullName evidence="3">NERD domain-containing protein</fullName>
    </recommendedName>
</protein>
<accession>A0ABY4JJB2</accession>
<evidence type="ECO:0008006" key="3">
    <source>
        <dbReference type="Google" id="ProtNLM"/>
    </source>
</evidence>